<dbReference type="InterPro" id="IPR007371">
    <property type="entry name" value="TPK_catalytic"/>
</dbReference>
<dbReference type="OrthoDB" id="9804377at2"/>
<dbReference type="GO" id="GO:0005524">
    <property type="term" value="F:ATP binding"/>
    <property type="evidence" value="ECO:0007669"/>
    <property type="project" value="UniProtKB-KW"/>
</dbReference>
<proteinExistence type="predicted"/>
<feature type="domain" description="Thiamin pyrophosphokinase thiamin-binding" evidence="6">
    <location>
        <begin position="142"/>
        <end position="207"/>
    </location>
</feature>
<organism evidence="7 8">
    <name type="scientific">Paenibacillus oralis</name>
    <dbReference type="NCBI Taxonomy" id="2490856"/>
    <lineage>
        <taxon>Bacteria</taxon>
        <taxon>Bacillati</taxon>
        <taxon>Bacillota</taxon>
        <taxon>Bacilli</taxon>
        <taxon>Bacillales</taxon>
        <taxon>Paenibacillaceae</taxon>
        <taxon>Paenibacillus</taxon>
    </lineage>
</organism>
<dbReference type="PANTHER" id="PTHR41299:SF1">
    <property type="entry name" value="THIAMINE PYROPHOSPHOKINASE"/>
    <property type="match status" value="1"/>
</dbReference>
<keyword evidence="8" id="KW-1185">Reference proteome</keyword>
<dbReference type="NCBIfam" id="TIGR01378">
    <property type="entry name" value="thi_PPkinase"/>
    <property type="match status" value="1"/>
</dbReference>
<evidence type="ECO:0000259" key="6">
    <source>
        <dbReference type="SMART" id="SM00983"/>
    </source>
</evidence>
<evidence type="ECO:0000256" key="3">
    <source>
        <dbReference type="ARBA" id="ARBA00022777"/>
    </source>
</evidence>
<evidence type="ECO:0000256" key="1">
    <source>
        <dbReference type="ARBA" id="ARBA00022679"/>
    </source>
</evidence>
<evidence type="ECO:0000256" key="4">
    <source>
        <dbReference type="ARBA" id="ARBA00022840"/>
    </source>
</evidence>
<dbReference type="InterPro" id="IPR036759">
    <property type="entry name" value="TPK_catalytic_sf"/>
</dbReference>
<dbReference type="InterPro" id="IPR036371">
    <property type="entry name" value="TPK_B1-bd_sf"/>
</dbReference>
<dbReference type="GO" id="GO:0006772">
    <property type="term" value="P:thiamine metabolic process"/>
    <property type="evidence" value="ECO:0007669"/>
    <property type="project" value="UniProtKB-UniRule"/>
</dbReference>
<dbReference type="SUPFAM" id="SSF63999">
    <property type="entry name" value="Thiamin pyrophosphokinase, catalytic domain"/>
    <property type="match status" value="1"/>
</dbReference>
<keyword evidence="2" id="KW-0547">Nucleotide-binding</keyword>
<dbReference type="Proteomes" id="UP000267017">
    <property type="component" value="Unassembled WGS sequence"/>
</dbReference>
<dbReference type="GO" id="GO:0030975">
    <property type="term" value="F:thiamine binding"/>
    <property type="evidence" value="ECO:0007669"/>
    <property type="project" value="InterPro"/>
</dbReference>
<reference evidence="7 8" key="1">
    <citation type="submission" date="2018-11" db="EMBL/GenBank/DDBJ databases">
        <title>Genome sequencing of Paenibacillus sp. KCOM 3021 (= ChDC PVNT-B20).</title>
        <authorList>
            <person name="Kook J.-K."/>
            <person name="Park S.-N."/>
            <person name="Lim Y.K."/>
        </authorList>
    </citation>
    <scope>NUCLEOTIDE SEQUENCE [LARGE SCALE GENOMIC DNA]</scope>
    <source>
        <strain evidence="7 8">KCOM 3021</strain>
    </source>
</reference>
<dbReference type="PANTHER" id="PTHR41299">
    <property type="entry name" value="THIAMINE PYROPHOSPHOKINASE"/>
    <property type="match status" value="1"/>
</dbReference>
<dbReference type="AlphaFoldDB" id="A0A3P3UBT9"/>
<dbReference type="InterPro" id="IPR053149">
    <property type="entry name" value="TPK"/>
</dbReference>
<accession>A0A3P3UBT9</accession>
<dbReference type="CDD" id="cd07995">
    <property type="entry name" value="TPK"/>
    <property type="match status" value="1"/>
</dbReference>
<dbReference type="GO" id="GO:0004788">
    <property type="term" value="F:thiamine diphosphokinase activity"/>
    <property type="evidence" value="ECO:0007669"/>
    <property type="project" value="UniProtKB-UniRule"/>
</dbReference>
<dbReference type="Pfam" id="PF04265">
    <property type="entry name" value="TPK_B1_binding"/>
    <property type="match status" value="1"/>
</dbReference>
<dbReference type="InterPro" id="IPR007373">
    <property type="entry name" value="Thiamin_PyroPKinase_B1-bd"/>
</dbReference>
<name>A0A3P3UBT9_9BACL</name>
<dbReference type="EC" id="2.7.6.2" evidence="5"/>
<evidence type="ECO:0000313" key="8">
    <source>
        <dbReference type="Proteomes" id="UP000267017"/>
    </source>
</evidence>
<keyword evidence="3 7" id="KW-0418">Kinase</keyword>
<comment type="caution">
    <text evidence="7">The sequence shown here is derived from an EMBL/GenBank/DDBJ whole genome shotgun (WGS) entry which is preliminary data.</text>
</comment>
<dbReference type="EMBL" id="RRCN01000001">
    <property type="protein sequence ID" value="RRJ65913.1"/>
    <property type="molecule type" value="Genomic_DNA"/>
</dbReference>
<dbReference type="InterPro" id="IPR006282">
    <property type="entry name" value="Thi_PPkinase"/>
</dbReference>
<dbReference type="SMART" id="SM00983">
    <property type="entry name" value="TPK_B1_binding"/>
    <property type="match status" value="1"/>
</dbReference>
<evidence type="ECO:0000256" key="5">
    <source>
        <dbReference type="NCBIfam" id="TIGR01378"/>
    </source>
</evidence>
<keyword evidence="4" id="KW-0067">ATP-binding</keyword>
<dbReference type="GO" id="GO:0016301">
    <property type="term" value="F:kinase activity"/>
    <property type="evidence" value="ECO:0007669"/>
    <property type="project" value="UniProtKB-KW"/>
</dbReference>
<keyword evidence="1 7" id="KW-0808">Transferase</keyword>
<dbReference type="SUPFAM" id="SSF63862">
    <property type="entry name" value="Thiamin pyrophosphokinase, substrate-binding domain"/>
    <property type="match status" value="1"/>
</dbReference>
<dbReference type="RefSeq" id="WP_128633711.1">
    <property type="nucleotide sequence ID" value="NZ_RRCN01000001.1"/>
</dbReference>
<evidence type="ECO:0000313" key="7">
    <source>
        <dbReference type="EMBL" id="RRJ65913.1"/>
    </source>
</evidence>
<dbReference type="Gene3D" id="3.40.50.10240">
    <property type="entry name" value="Thiamin pyrophosphokinase, catalytic domain"/>
    <property type="match status" value="1"/>
</dbReference>
<gene>
    <name evidence="7" type="ORF">EHV15_25560</name>
</gene>
<evidence type="ECO:0000256" key="2">
    <source>
        <dbReference type="ARBA" id="ARBA00022741"/>
    </source>
</evidence>
<dbReference type="Pfam" id="PF04263">
    <property type="entry name" value="TPK_catalytic"/>
    <property type="match status" value="1"/>
</dbReference>
<protein>
    <recommendedName>
        <fullName evidence="5">Thiamine diphosphokinase</fullName>
        <ecNumber evidence="5">2.7.6.2</ecNumber>
    </recommendedName>
</protein>
<dbReference type="GO" id="GO:0009229">
    <property type="term" value="P:thiamine diphosphate biosynthetic process"/>
    <property type="evidence" value="ECO:0007669"/>
    <property type="project" value="InterPro"/>
</dbReference>
<sequence>MAGKRVLIFAGGRIDLDVIKDIRADDVVIGADRGALFLVEQGIRPHLAVGDFDSVSPGELDKIKENSVELVACDPIDKDLTDTELAYDLALQKQPAEILMTGVIGTRLDHTLANVHMMLRGLQQQIRTDIWDKHNYITLTDSECLITERGYTYVSLLPLTPEVTGITLEGFLYPLENASLRIGQSLGVSNRLTGPQGIVRISSGLLLIMQSKD</sequence>